<dbReference type="InterPro" id="IPR011453">
    <property type="entry name" value="DUF1559"/>
</dbReference>
<evidence type="ECO:0000256" key="1">
    <source>
        <dbReference type="ARBA" id="ARBA00022481"/>
    </source>
</evidence>
<evidence type="ECO:0000259" key="2">
    <source>
        <dbReference type="Pfam" id="PF07596"/>
    </source>
</evidence>
<feature type="domain" description="DUF1559" evidence="2">
    <location>
        <begin position="30"/>
        <end position="142"/>
    </location>
</feature>
<dbReference type="InterPro" id="IPR012902">
    <property type="entry name" value="N_methyl_site"/>
</dbReference>
<organism evidence="3 4">
    <name type="scientific">Armatimonas rosea</name>
    <dbReference type="NCBI Taxonomy" id="685828"/>
    <lineage>
        <taxon>Bacteria</taxon>
        <taxon>Bacillati</taxon>
        <taxon>Armatimonadota</taxon>
        <taxon>Armatimonadia</taxon>
        <taxon>Armatimonadales</taxon>
        <taxon>Armatimonadaceae</taxon>
        <taxon>Armatimonas</taxon>
    </lineage>
</organism>
<reference evidence="3 4" key="1">
    <citation type="submission" date="2020-08" db="EMBL/GenBank/DDBJ databases">
        <title>Genomic Encyclopedia of Type Strains, Phase IV (KMG-IV): sequencing the most valuable type-strain genomes for metagenomic binning, comparative biology and taxonomic classification.</title>
        <authorList>
            <person name="Goeker M."/>
        </authorList>
    </citation>
    <scope>NUCLEOTIDE SEQUENCE [LARGE SCALE GENOMIC DNA]</scope>
    <source>
        <strain evidence="3 4">DSM 23562</strain>
    </source>
</reference>
<proteinExistence type="predicted"/>
<dbReference type="Gene3D" id="3.30.700.10">
    <property type="entry name" value="Glycoprotein, Type 4 Pilin"/>
    <property type="match status" value="1"/>
</dbReference>
<dbReference type="InterPro" id="IPR000983">
    <property type="entry name" value="Bac_GSPG_pilin"/>
</dbReference>
<dbReference type="AlphaFoldDB" id="A0A7W9ST85"/>
<dbReference type="PRINTS" id="PR00813">
    <property type="entry name" value="BCTERIALGSPG"/>
</dbReference>
<dbReference type="GO" id="GO:0015628">
    <property type="term" value="P:protein secretion by the type II secretion system"/>
    <property type="evidence" value="ECO:0007669"/>
    <property type="project" value="InterPro"/>
</dbReference>
<dbReference type="Pfam" id="PF07963">
    <property type="entry name" value="N_methyl"/>
    <property type="match status" value="1"/>
</dbReference>
<keyword evidence="4" id="KW-1185">Reference proteome</keyword>
<accession>A0A7W9ST85</accession>
<dbReference type="NCBIfam" id="TIGR02532">
    <property type="entry name" value="IV_pilin_GFxxxE"/>
    <property type="match status" value="1"/>
</dbReference>
<comment type="caution">
    <text evidence="3">The sequence shown here is derived from an EMBL/GenBank/DDBJ whole genome shotgun (WGS) entry which is preliminary data.</text>
</comment>
<dbReference type="Pfam" id="PF07596">
    <property type="entry name" value="SBP_bac_10"/>
    <property type="match status" value="1"/>
</dbReference>
<gene>
    <name evidence="3" type="ORF">HNQ39_003688</name>
</gene>
<dbReference type="NCBIfam" id="TIGR04294">
    <property type="entry name" value="pre_pil_HX9DG"/>
    <property type="match status" value="1"/>
</dbReference>
<dbReference type="RefSeq" id="WP_184199766.1">
    <property type="nucleotide sequence ID" value="NZ_JACHGW010000003.1"/>
</dbReference>
<dbReference type="Proteomes" id="UP000520814">
    <property type="component" value="Unassembled WGS sequence"/>
</dbReference>
<dbReference type="EMBL" id="JACHGW010000003">
    <property type="protein sequence ID" value="MBB6051878.1"/>
    <property type="molecule type" value="Genomic_DNA"/>
</dbReference>
<dbReference type="InterPro" id="IPR027558">
    <property type="entry name" value="Pre_pil_HX9DG_C"/>
</dbReference>
<protein>
    <submittedName>
        <fullName evidence="3">Prepilin-type N-terminal cleavage/methylation domain-containing protein/prepilin-type processing-associated H-X9-DG protein</fullName>
    </submittedName>
</protein>
<dbReference type="PANTHER" id="PTHR30093">
    <property type="entry name" value="GENERAL SECRETION PATHWAY PROTEIN G"/>
    <property type="match status" value="1"/>
</dbReference>
<dbReference type="SUPFAM" id="SSF54523">
    <property type="entry name" value="Pili subunits"/>
    <property type="match status" value="1"/>
</dbReference>
<keyword evidence="1" id="KW-0488">Methylation</keyword>
<evidence type="ECO:0000313" key="3">
    <source>
        <dbReference type="EMBL" id="MBB6051878.1"/>
    </source>
</evidence>
<dbReference type="InterPro" id="IPR045584">
    <property type="entry name" value="Pilin-like"/>
</dbReference>
<evidence type="ECO:0000313" key="4">
    <source>
        <dbReference type="Proteomes" id="UP000520814"/>
    </source>
</evidence>
<dbReference type="GO" id="GO:0015627">
    <property type="term" value="C:type II protein secretion system complex"/>
    <property type="evidence" value="ECO:0007669"/>
    <property type="project" value="InterPro"/>
</dbReference>
<name>A0A7W9ST85_ARMRO</name>
<sequence>MRRAFTLIELLVVIAIIAILAAILFPVFAQARAKARQVNCLSNMRQLGIGLSMYAQDYDEMLFFFGHNVDYSRSNPSAPLGALATNRWWNQILPYTTSAPSLLYCPDDPKKTPNSTDNKPRSYVANRAAESLTLAAVDTPAEIIVVTEKNAQFDDSWFEPPKNLYDKPGFGEPVLAMTRHQGGVNAAFFDGHAKWMSRGSLLKDPCGLPWSGVDLMRRYPIPLPNPARTPWHTNCPG</sequence>